<accession>A0A1G9ET48</accession>
<keyword evidence="2" id="KW-0808">Transferase</keyword>
<sequence>MIETARLLLRKFTLDDAPDFYALSAHPEVVRYTGQAPFSSMAEATEALKNKPLRDYRERGFGRLACIEKATGNLIGFCGLKFVPEIDEVDIGYRFPPAYWGRGLATESAQAVMACGRGEMGLRRIVGLVQPENTGSARVLEKLGMRFEREVDLTPEETGLHLYAR</sequence>
<evidence type="ECO:0000259" key="1">
    <source>
        <dbReference type="PROSITE" id="PS51186"/>
    </source>
</evidence>
<dbReference type="PANTHER" id="PTHR43792:SF1">
    <property type="entry name" value="N-ACETYLTRANSFERASE DOMAIN-CONTAINING PROTEIN"/>
    <property type="match status" value="1"/>
</dbReference>
<dbReference type="RefSeq" id="WP_175453154.1">
    <property type="nucleotide sequence ID" value="NZ_FNFH01000009.1"/>
</dbReference>
<dbReference type="InterPro" id="IPR051531">
    <property type="entry name" value="N-acetyltransferase"/>
</dbReference>
<dbReference type="EMBL" id="FNFH01000009">
    <property type="protein sequence ID" value="SDK79342.1"/>
    <property type="molecule type" value="Genomic_DNA"/>
</dbReference>
<organism evidence="2 3">
    <name type="scientific">Microbulbifer yueqingensis</name>
    <dbReference type="NCBI Taxonomy" id="658219"/>
    <lineage>
        <taxon>Bacteria</taxon>
        <taxon>Pseudomonadati</taxon>
        <taxon>Pseudomonadota</taxon>
        <taxon>Gammaproteobacteria</taxon>
        <taxon>Cellvibrionales</taxon>
        <taxon>Microbulbiferaceae</taxon>
        <taxon>Microbulbifer</taxon>
    </lineage>
</organism>
<dbReference type="InterPro" id="IPR000182">
    <property type="entry name" value="GNAT_dom"/>
</dbReference>
<dbReference type="AlphaFoldDB" id="A0A1G9ET48"/>
<protein>
    <submittedName>
        <fullName evidence="2">Protein N-acetyltransferase, RimJ/RimL family</fullName>
    </submittedName>
</protein>
<dbReference type="SUPFAM" id="SSF55729">
    <property type="entry name" value="Acyl-CoA N-acyltransferases (Nat)"/>
    <property type="match status" value="1"/>
</dbReference>
<dbReference type="Gene3D" id="3.40.630.30">
    <property type="match status" value="1"/>
</dbReference>
<dbReference type="STRING" id="658219.SAMN05216212_3227"/>
<dbReference type="PROSITE" id="PS51186">
    <property type="entry name" value="GNAT"/>
    <property type="match status" value="1"/>
</dbReference>
<gene>
    <name evidence="2" type="ORF">SAMN05216212_3227</name>
</gene>
<dbReference type="Proteomes" id="UP000199305">
    <property type="component" value="Unassembled WGS sequence"/>
</dbReference>
<feature type="domain" description="N-acetyltransferase" evidence="1">
    <location>
        <begin position="7"/>
        <end position="165"/>
    </location>
</feature>
<name>A0A1G9ET48_9GAMM</name>
<keyword evidence="3" id="KW-1185">Reference proteome</keyword>
<evidence type="ECO:0000313" key="3">
    <source>
        <dbReference type="Proteomes" id="UP000199305"/>
    </source>
</evidence>
<proteinExistence type="predicted"/>
<dbReference type="InterPro" id="IPR016181">
    <property type="entry name" value="Acyl_CoA_acyltransferase"/>
</dbReference>
<dbReference type="GO" id="GO:0016747">
    <property type="term" value="F:acyltransferase activity, transferring groups other than amino-acyl groups"/>
    <property type="evidence" value="ECO:0007669"/>
    <property type="project" value="InterPro"/>
</dbReference>
<dbReference type="Pfam" id="PF13302">
    <property type="entry name" value="Acetyltransf_3"/>
    <property type="match status" value="1"/>
</dbReference>
<dbReference type="PANTHER" id="PTHR43792">
    <property type="entry name" value="GNAT FAMILY, PUTATIVE (AFU_ORTHOLOGUE AFUA_3G00765)-RELATED-RELATED"/>
    <property type="match status" value="1"/>
</dbReference>
<evidence type="ECO:0000313" key="2">
    <source>
        <dbReference type="EMBL" id="SDK79342.1"/>
    </source>
</evidence>
<reference evidence="3" key="1">
    <citation type="submission" date="2016-10" db="EMBL/GenBank/DDBJ databases">
        <authorList>
            <person name="Varghese N."/>
            <person name="Submissions S."/>
        </authorList>
    </citation>
    <scope>NUCLEOTIDE SEQUENCE [LARGE SCALE GENOMIC DNA]</scope>
    <source>
        <strain evidence="3">CGMCC 1.10658</strain>
    </source>
</reference>